<keyword evidence="3" id="KW-1185">Reference proteome</keyword>
<evidence type="ECO:0000313" key="3">
    <source>
        <dbReference type="Proteomes" id="UP000188320"/>
    </source>
</evidence>
<evidence type="ECO:0000256" key="1">
    <source>
        <dbReference type="SAM" id="SignalP"/>
    </source>
</evidence>
<dbReference type="Proteomes" id="UP000188320">
    <property type="component" value="Unassembled WGS sequence"/>
</dbReference>
<sequence length="127" mass="13800">MVNILLTSALLISSKLVAGANIPDGQIANANVTIAGAQAANADGEADYKLKHCGCHHHYDHGHDHHHHHHHHKSMNIEMFNTNYYRNGIGSKTIHPGRCYHLPNIDSCRLDGGAPGEGTVKFCTGHN</sequence>
<dbReference type="AlphaFoldDB" id="A0A1R1PJC4"/>
<feature type="chain" id="PRO_5013340054" evidence="1">
    <location>
        <begin position="20"/>
        <end position="127"/>
    </location>
</feature>
<feature type="signal peptide" evidence="1">
    <location>
        <begin position="1"/>
        <end position="19"/>
    </location>
</feature>
<dbReference type="EMBL" id="LSSK01001001">
    <property type="protein sequence ID" value="OMH81048.1"/>
    <property type="molecule type" value="Genomic_DNA"/>
</dbReference>
<evidence type="ECO:0000313" key="2">
    <source>
        <dbReference type="EMBL" id="OMH81048.1"/>
    </source>
</evidence>
<keyword evidence="1" id="KW-0732">Signal</keyword>
<accession>A0A1R1PJC4</accession>
<gene>
    <name evidence="2" type="ORF">AX774_g5501</name>
</gene>
<protein>
    <submittedName>
        <fullName evidence="2">Uncharacterized protein</fullName>
    </submittedName>
</protein>
<organism evidence="2 3">
    <name type="scientific">Zancudomyces culisetae</name>
    <name type="common">Gut fungus</name>
    <name type="synonym">Smittium culisetae</name>
    <dbReference type="NCBI Taxonomy" id="1213189"/>
    <lineage>
        <taxon>Eukaryota</taxon>
        <taxon>Fungi</taxon>
        <taxon>Fungi incertae sedis</taxon>
        <taxon>Zoopagomycota</taxon>
        <taxon>Kickxellomycotina</taxon>
        <taxon>Harpellomycetes</taxon>
        <taxon>Harpellales</taxon>
        <taxon>Legeriomycetaceae</taxon>
        <taxon>Zancudomyces</taxon>
    </lineage>
</organism>
<proteinExistence type="predicted"/>
<reference evidence="3" key="1">
    <citation type="submission" date="2017-01" db="EMBL/GenBank/DDBJ databases">
        <authorList>
            <person name="Wang Y."/>
            <person name="White M."/>
            <person name="Kvist S."/>
            <person name="Moncalvo J.-M."/>
        </authorList>
    </citation>
    <scope>NUCLEOTIDE SEQUENCE [LARGE SCALE GENOMIC DNA]</scope>
    <source>
        <strain evidence="3">COL-18-3</strain>
    </source>
</reference>
<comment type="caution">
    <text evidence="2">The sequence shown here is derived from an EMBL/GenBank/DDBJ whole genome shotgun (WGS) entry which is preliminary data.</text>
</comment>
<name>A0A1R1PJC4_ZANCU</name>